<proteinExistence type="predicted"/>
<organism evidence="1 2">
    <name type="scientific">Engystomops pustulosus</name>
    <name type="common">Tungara frog</name>
    <name type="synonym">Physalaemus pustulosus</name>
    <dbReference type="NCBI Taxonomy" id="76066"/>
    <lineage>
        <taxon>Eukaryota</taxon>
        <taxon>Metazoa</taxon>
        <taxon>Chordata</taxon>
        <taxon>Craniata</taxon>
        <taxon>Vertebrata</taxon>
        <taxon>Euteleostomi</taxon>
        <taxon>Amphibia</taxon>
        <taxon>Batrachia</taxon>
        <taxon>Anura</taxon>
        <taxon>Neobatrachia</taxon>
        <taxon>Hyloidea</taxon>
        <taxon>Leptodactylidae</taxon>
        <taxon>Leiuperinae</taxon>
        <taxon>Engystomops</taxon>
    </lineage>
</organism>
<protein>
    <submittedName>
        <fullName evidence="1">Uncharacterized protein</fullName>
    </submittedName>
</protein>
<evidence type="ECO:0000313" key="2">
    <source>
        <dbReference type="Proteomes" id="UP000824782"/>
    </source>
</evidence>
<reference evidence="1" key="1">
    <citation type="thesis" date="2020" institute="ProQuest LLC" country="789 East Eisenhower Parkway, Ann Arbor, MI, USA">
        <title>Comparative Genomics and Chromosome Evolution.</title>
        <authorList>
            <person name="Mudd A.B."/>
        </authorList>
    </citation>
    <scope>NUCLEOTIDE SEQUENCE</scope>
    <source>
        <strain evidence="1">237g6f4</strain>
        <tissue evidence="1">Blood</tissue>
    </source>
</reference>
<accession>A0AAV7BXJ2</accession>
<evidence type="ECO:0000313" key="1">
    <source>
        <dbReference type="EMBL" id="KAG8576887.1"/>
    </source>
</evidence>
<sequence length="93" mass="10532">MTSLSTIHFGGPLNNRGDLLRKKTLHTLVTSLNMDVYLQITEKMGNLLLDMMKPGITKSIFPQFPSIPKVPKQICNEKTKGTAILPQWPWRPD</sequence>
<dbReference type="Proteomes" id="UP000824782">
    <property type="component" value="Unassembled WGS sequence"/>
</dbReference>
<dbReference type="AlphaFoldDB" id="A0AAV7BXJ2"/>
<gene>
    <name evidence="1" type="ORF">GDO81_010009</name>
</gene>
<keyword evidence="2" id="KW-1185">Reference proteome</keyword>
<comment type="caution">
    <text evidence="1">The sequence shown here is derived from an EMBL/GenBank/DDBJ whole genome shotgun (WGS) entry which is preliminary data.</text>
</comment>
<dbReference type="EMBL" id="WNYA01000004">
    <property type="protein sequence ID" value="KAG8576887.1"/>
    <property type="molecule type" value="Genomic_DNA"/>
</dbReference>
<name>A0AAV7BXJ2_ENGPU</name>